<dbReference type="EMBL" id="LT629710">
    <property type="protein sequence ID" value="SDO92652.1"/>
    <property type="molecule type" value="Genomic_DNA"/>
</dbReference>
<dbReference type="STRING" id="1090615.SAMN04515671_2380"/>
<reference evidence="2 3" key="1">
    <citation type="submission" date="2016-10" db="EMBL/GenBank/DDBJ databases">
        <authorList>
            <person name="de Groot N.N."/>
        </authorList>
    </citation>
    <scope>NUCLEOTIDE SEQUENCE [LARGE SCALE GENOMIC DNA]</scope>
    <source>
        <strain evidence="3">P4-7,KCTC 19426,CECT 7604</strain>
    </source>
</reference>
<gene>
    <name evidence="2" type="ORF">SAMN04515671_2380</name>
</gene>
<accession>A0A1H0NIR1</accession>
<organism evidence="2 3">
    <name type="scientific">Nakamurella panacisegetis</name>
    <dbReference type="NCBI Taxonomy" id="1090615"/>
    <lineage>
        <taxon>Bacteria</taxon>
        <taxon>Bacillati</taxon>
        <taxon>Actinomycetota</taxon>
        <taxon>Actinomycetes</taxon>
        <taxon>Nakamurellales</taxon>
        <taxon>Nakamurellaceae</taxon>
        <taxon>Nakamurella</taxon>
    </lineage>
</organism>
<dbReference type="AlphaFoldDB" id="A0A1H0NIR1"/>
<sequence length="97" mass="10585">MRFSDKLRLAGRQPSVHIKCRTRWGAPDDDQAVLDPEPRKRGATAVAGRTDETINMKAQASTGLAAIAHVVARLRSLLGVSRRHVDLQRVSSALCKA</sequence>
<name>A0A1H0NIR1_9ACTN</name>
<dbReference type="InterPro" id="IPR049979">
    <property type="entry name" value="Cys_resp_CS_actino"/>
</dbReference>
<keyword evidence="3" id="KW-1185">Reference proteome</keyword>
<evidence type="ECO:0000313" key="2">
    <source>
        <dbReference type="EMBL" id="SDO92652.1"/>
    </source>
</evidence>
<proteinExistence type="predicted"/>
<dbReference type="Proteomes" id="UP000198741">
    <property type="component" value="Chromosome I"/>
</dbReference>
<dbReference type="NCBIfam" id="NF042934">
    <property type="entry name" value="cis_reg_atten"/>
    <property type="match status" value="1"/>
</dbReference>
<evidence type="ECO:0000313" key="3">
    <source>
        <dbReference type="Proteomes" id="UP000198741"/>
    </source>
</evidence>
<feature type="region of interest" description="Disordered" evidence="1">
    <location>
        <begin position="28"/>
        <end position="47"/>
    </location>
</feature>
<evidence type="ECO:0000256" key="1">
    <source>
        <dbReference type="SAM" id="MobiDB-lite"/>
    </source>
</evidence>
<protein>
    <submittedName>
        <fullName evidence="2">Uncharacterized protein</fullName>
    </submittedName>
</protein>